<dbReference type="PANTHER" id="PTHR34282">
    <property type="entry name" value="OS01G0228800 PROTEIN-RELATED"/>
    <property type="match status" value="1"/>
</dbReference>
<sequence>MYRSFLTCEYSKGVVECGTIRKCRSRSHKKKDKTKIQKTSENLESLINKRYKEEKKVPKGCDENLIGPSSLQLTQVSGGDQSLNDMIDSWSRDLVYDGKSEDIAKGILKGAFDLQDSLIMLRKLQGASSHVSCFRRKETKKPVRDRIDADMTSRTQANPFGEQSNPKGFQRPQPSAGGSSSNCKEEVKKVIKENLVRKNMFPKMTTEGLDSASETFSTSTSQSSGVRTSSLVFKLMGLEEAPSRSFPAFNQKQLNGEKILNQKRLVCEMDMTKERKNDSIAEKVNPTQKALRETLDTMHFKGILKKRFVKEPKLHVHHFNDTNSKQFDDLSHIALMKPQCTLYQESVKSTHMPVPSKELSITKLKAEIASSKTIKHRKGSTSTNGLSKEVMKLDAKGNNPVEESSGKVKLYCHIGHTSQVNETIDKKWKVRTIGRKQPEKDISEPTIVTRPQYQREIPSTKLRKLKSRSRIDKNEISFLNSTGSNNISISNTQSQKTNHFKDLSIEIKNSLTRRKNQMKNQSPVAEPEPAKVEQIRQEKGKKKNTQIRIATTLEDELLMVCEADACKNKIGEKCKQRKSCSGDDIIMVLKSEHENDSISAYSINADKEGTKLKDFLLTSPSFIGHAEKLFNLDMDCANTPQKNETDYVTANLRLYFDCAYELTERKSLQESQVLRSLLLACGGNSRLHISLGRLVEEIRDGIENLKFYREDFAGNVFAMMEKDMKCNGVINSVWERGWKRGFSADEAELVVNKIETMILSGLIE</sequence>
<dbReference type="Proteomes" id="UP000257109">
    <property type="component" value="Unassembled WGS sequence"/>
</dbReference>
<keyword evidence="1" id="KW-0175">Coiled coil</keyword>
<proteinExistence type="predicted"/>
<feature type="region of interest" description="Disordered" evidence="2">
    <location>
        <begin position="135"/>
        <end position="185"/>
    </location>
</feature>
<evidence type="ECO:0008006" key="5">
    <source>
        <dbReference type="Google" id="ProtNLM"/>
    </source>
</evidence>
<name>A0A371H9K3_MUCPR</name>
<feature type="compositionally biased region" description="Basic and acidic residues" evidence="2">
    <location>
        <begin position="140"/>
        <end position="151"/>
    </location>
</feature>
<feature type="coiled-coil region" evidence="1">
    <location>
        <begin position="29"/>
        <end position="56"/>
    </location>
</feature>
<organism evidence="3 4">
    <name type="scientific">Mucuna pruriens</name>
    <name type="common">Velvet bean</name>
    <name type="synonym">Dolichos pruriens</name>
    <dbReference type="NCBI Taxonomy" id="157652"/>
    <lineage>
        <taxon>Eukaryota</taxon>
        <taxon>Viridiplantae</taxon>
        <taxon>Streptophyta</taxon>
        <taxon>Embryophyta</taxon>
        <taxon>Tracheophyta</taxon>
        <taxon>Spermatophyta</taxon>
        <taxon>Magnoliopsida</taxon>
        <taxon>eudicotyledons</taxon>
        <taxon>Gunneridae</taxon>
        <taxon>Pentapetalae</taxon>
        <taxon>rosids</taxon>
        <taxon>fabids</taxon>
        <taxon>Fabales</taxon>
        <taxon>Fabaceae</taxon>
        <taxon>Papilionoideae</taxon>
        <taxon>50 kb inversion clade</taxon>
        <taxon>NPAAA clade</taxon>
        <taxon>indigoferoid/millettioid clade</taxon>
        <taxon>Phaseoleae</taxon>
        <taxon>Mucuna</taxon>
    </lineage>
</organism>
<dbReference type="AlphaFoldDB" id="A0A371H9K3"/>
<comment type="caution">
    <text evidence="3">The sequence shown here is derived from an EMBL/GenBank/DDBJ whole genome shotgun (WGS) entry which is preliminary data.</text>
</comment>
<evidence type="ECO:0000256" key="2">
    <source>
        <dbReference type="SAM" id="MobiDB-lite"/>
    </source>
</evidence>
<dbReference type="PANTHER" id="PTHR34282:SF2">
    <property type="entry name" value="DUF3741 DOMAIN-CONTAINING PROTEIN"/>
    <property type="match status" value="1"/>
</dbReference>
<dbReference type="EMBL" id="QJKJ01003231">
    <property type="protein sequence ID" value="RDX99406.1"/>
    <property type="molecule type" value="Genomic_DNA"/>
</dbReference>
<feature type="non-terminal residue" evidence="3">
    <location>
        <position position="764"/>
    </location>
</feature>
<feature type="region of interest" description="Disordered" evidence="2">
    <location>
        <begin position="518"/>
        <end position="541"/>
    </location>
</feature>
<reference evidence="3" key="1">
    <citation type="submission" date="2018-05" db="EMBL/GenBank/DDBJ databases">
        <title>Draft genome of Mucuna pruriens seed.</title>
        <authorList>
            <person name="Nnadi N.E."/>
            <person name="Vos R."/>
            <person name="Hasami M.H."/>
            <person name="Devisetty U.K."/>
            <person name="Aguiy J.C."/>
        </authorList>
    </citation>
    <scope>NUCLEOTIDE SEQUENCE [LARGE SCALE GENOMIC DNA]</scope>
    <source>
        <strain evidence="3">JCA_2017</strain>
    </source>
</reference>
<evidence type="ECO:0000313" key="4">
    <source>
        <dbReference type="Proteomes" id="UP000257109"/>
    </source>
</evidence>
<dbReference type="STRING" id="157652.A0A371H9K3"/>
<keyword evidence="4" id="KW-1185">Reference proteome</keyword>
<dbReference type="OrthoDB" id="1079501at2759"/>
<feature type="compositionally biased region" description="Basic and acidic residues" evidence="2">
    <location>
        <begin position="528"/>
        <end position="538"/>
    </location>
</feature>
<gene>
    <name evidence="3" type="ORF">CR513_17534</name>
</gene>
<evidence type="ECO:0000256" key="1">
    <source>
        <dbReference type="SAM" id="Coils"/>
    </source>
</evidence>
<feature type="compositionally biased region" description="Polar residues" evidence="2">
    <location>
        <begin position="152"/>
        <end position="182"/>
    </location>
</feature>
<protein>
    <recommendedName>
        <fullName evidence="5">DUF4378 domain-containing protein</fullName>
    </recommendedName>
</protein>
<evidence type="ECO:0000313" key="3">
    <source>
        <dbReference type="EMBL" id="RDX99406.1"/>
    </source>
</evidence>
<accession>A0A371H9K3</accession>